<evidence type="ECO:0000256" key="1">
    <source>
        <dbReference type="SAM" id="Phobius"/>
    </source>
</evidence>
<feature type="transmembrane region" description="Helical" evidence="1">
    <location>
        <begin position="6"/>
        <end position="26"/>
    </location>
</feature>
<protein>
    <submittedName>
        <fullName evidence="2">Uncharacterized protein</fullName>
    </submittedName>
</protein>
<sequence>MDILSFFSGNGLFLLLGLVLVIVYFVNKRKGRR</sequence>
<dbReference type="Proteomes" id="UP000295714">
    <property type="component" value="Unassembled WGS sequence"/>
</dbReference>
<reference evidence="2 3" key="1">
    <citation type="journal article" date="2015" name="Stand. Genomic Sci.">
        <title>Genomic Encyclopedia of Bacterial and Archaeal Type Strains, Phase III: the genomes of soil and plant-associated and newly described type strains.</title>
        <authorList>
            <person name="Whitman W.B."/>
            <person name="Woyke T."/>
            <person name="Klenk H.P."/>
            <person name="Zhou Y."/>
            <person name="Lilburn T.G."/>
            <person name="Beck B.J."/>
            <person name="De Vos P."/>
            <person name="Vandamme P."/>
            <person name="Eisen J.A."/>
            <person name="Garrity G."/>
            <person name="Hugenholtz P."/>
            <person name="Kyrpides N.C."/>
        </authorList>
    </citation>
    <scope>NUCLEOTIDE SEQUENCE [LARGE SCALE GENOMIC DNA]</scope>
    <source>
        <strain evidence="2 3">CECT 8445</strain>
    </source>
</reference>
<evidence type="ECO:0000313" key="3">
    <source>
        <dbReference type="Proteomes" id="UP000295714"/>
    </source>
</evidence>
<proteinExistence type="predicted"/>
<name>A0A4R1KSA3_9FLAO</name>
<organism evidence="2 3">
    <name type="scientific">Winogradskyella wandonensis</name>
    <dbReference type="NCBI Taxonomy" id="1442586"/>
    <lineage>
        <taxon>Bacteria</taxon>
        <taxon>Pseudomonadati</taxon>
        <taxon>Bacteroidota</taxon>
        <taxon>Flavobacteriia</taxon>
        <taxon>Flavobacteriales</taxon>
        <taxon>Flavobacteriaceae</taxon>
        <taxon>Winogradskyella</taxon>
    </lineage>
</organism>
<dbReference type="EMBL" id="SMGI01000002">
    <property type="protein sequence ID" value="TCK67918.1"/>
    <property type="molecule type" value="Genomic_DNA"/>
</dbReference>
<comment type="caution">
    <text evidence="2">The sequence shown here is derived from an EMBL/GenBank/DDBJ whole genome shotgun (WGS) entry which is preliminary data.</text>
</comment>
<dbReference type="AlphaFoldDB" id="A0A4R1KSA3"/>
<keyword evidence="1" id="KW-0812">Transmembrane</keyword>
<accession>A0A4R1KSA3</accession>
<keyword evidence="1" id="KW-0472">Membrane</keyword>
<keyword evidence="1" id="KW-1133">Transmembrane helix</keyword>
<gene>
    <name evidence="2" type="ORF">DFQ05_1701</name>
</gene>
<evidence type="ECO:0000313" key="2">
    <source>
        <dbReference type="EMBL" id="TCK67918.1"/>
    </source>
</evidence>
<keyword evidence="3" id="KW-1185">Reference proteome</keyword>